<dbReference type="EMBL" id="LR798215">
    <property type="protein sequence ID" value="CAB5195001.1"/>
    <property type="molecule type" value="Genomic_DNA"/>
</dbReference>
<gene>
    <name evidence="1" type="ORF">UFOVP178_48</name>
</gene>
<evidence type="ECO:0000313" key="1">
    <source>
        <dbReference type="EMBL" id="CAB5195001.1"/>
    </source>
</evidence>
<proteinExistence type="predicted"/>
<organism evidence="1">
    <name type="scientific">uncultured Caudovirales phage</name>
    <dbReference type="NCBI Taxonomy" id="2100421"/>
    <lineage>
        <taxon>Viruses</taxon>
        <taxon>Duplodnaviria</taxon>
        <taxon>Heunggongvirae</taxon>
        <taxon>Uroviricota</taxon>
        <taxon>Caudoviricetes</taxon>
        <taxon>Peduoviridae</taxon>
        <taxon>Maltschvirus</taxon>
        <taxon>Maltschvirus maltsch</taxon>
    </lineage>
</organism>
<reference evidence="1" key="1">
    <citation type="submission" date="2020-05" db="EMBL/GenBank/DDBJ databases">
        <authorList>
            <person name="Chiriac C."/>
            <person name="Salcher M."/>
            <person name="Ghai R."/>
            <person name="Kavagutti S V."/>
        </authorList>
    </citation>
    <scope>NUCLEOTIDE SEQUENCE</scope>
</reference>
<name>A0A6J7WFX6_9CAUD</name>
<accession>A0A6J7WFX6</accession>
<protein>
    <submittedName>
        <fullName evidence="1">Uncharacterized protein</fullName>
    </submittedName>
</protein>
<sequence length="163" mass="18011">MQIENSKLVLGVTSLLEAGWTEEKIGEALGNVKEYEKGEMIGNYYAFITKGKPQKKQPAEASDKSKRVTTKDGKKVLIDGEWLLAKTPYENMPAEPRVESKLGDEFNRLVHEIHGLKLDMDCRIKAEMDLLGIFDQASAGTIDAGQFKQQAASLIQKLKGAVA</sequence>